<dbReference type="EMBL" id="UAPV01000001">
    <property type="protein sequence ID" value="SPT70087.1"/>
    <property type="molecule type" value="Genomic_DNA"/>
</dbReference>
<accession>A0A2X0VDE9</accession>
<feature type="domain" description="HicB-like antitoxin of toxin-antitoxin system" evidence="1">
    <location>
        <begin position="9"/>
        <end position="64"/>
    </location>
</feature>
<sequence>MKLSDYLYYPAVIVEEDHGYIINIRDWPGTFSQADTFDEAVDMAYSLILDMATFYVQDNKEIPHGLKAQKDDVVIDIPYDIAIKFMLRNAMREEHYRPIDLSKKLGITPQKLNQDLGFTRKTKLDTIASLFKAIGRSLSIEC</sequence>
<keyword evidence="3" id="KW-1185">Reference proteome</keyword>
<dbReference type="InterPro" id="IPR035069">
    <property type="entry name" value="TTHA1013/TTHA0281-like"/>
</dbReference>
<dbReference type="Proteomes" id="UP000250086">
    <property type="component" value="Unassembled WGS sequence"/>
</dbReference>
<name>A0A2X0VDE9_9GAMM</name>
<dbReference type="Gene3D" id="3.30.160.250">
    <property type="match status" value="1"/>
</dbReference>
<dbReference type="RefSeq" id="WP_113744198.1">
    <property type="nucleotide sequence ID" value="NZ_UAPU01000008.1"/>
</dbReference>
<dbReference type="SUPFAM" id="SSF143100">
    <property type="entry name" value="TTHA1013/TTHA0281-like"/>
    <property type="match status" value="1"/>
</dbReference>
<evidence type="ECO:0000259" key="1">
    <source>
        <dbReference type="Pfam" id="PF15919"/>
    </source>
</evidence>
<dbReference type="InterPro" id="IPR031807">
    <property type="entry name" value="HicB-like"/>
</dbReference>
<protein>
    <submittedName>
        <fullName evidence="2">Antitoxin HicB</fullName>
    </submittedName>
</protein>
<reference evidence="2 3" key="1">
    <citation type="submission" date="2018-06" db="EMBL/GenBank/DDBJ databases">
        <authorList>
            <consortium name="Pathogen Informatics"/>
            <person name="Doyle S."/>
        </authorList>
    </citation>
    <scope>NUCLEOTIDE SEQUENCE [LARGE SCALE GENOMIC DNA]</scope>
    <source>
        <strain evidence="2 3">NCTC13093</strain>
    </source>
</reference>
<dbReference type="OrthoDB" id="9807959at2"/>
<organism evidence="2 3">
    <name type="scientific">Anaerobiospirillum thomasii</name>
    <dbReference type="NCBI Taxonomy" id="179995"/>
    <lineage>
        <taxon>Bacteria</taxon>
        <taxon>Pseudomonadati</taxon>
        <taxon>Pseudomonadota</taxon>
        <taxon>Gammaproteobacteria</taxon>
        <taxon>Aeromonadales</taxon>
        <taxon>Succinivibrionaceae</taxon>
        <taxon>Anaerobiospirillum</taxon>
    </lineage>
</organism>
<proteinExistence type="predicted"/>
<evidence type="ECO:0000313" key="2">
    <source>
        <dbReference type="EMBL" id="SPT70087.1"/>
    </source>
</evidence>
<gene>
    <name evidence="2" type="primary">hicB_1</name>
    <name evidence="2" type="ORF">NCTC13093_01492</name>
</gene>
<evidence type="ECO:0000313" key="3">
    <source>
        <dbReference type="Proteomes" id="UP000250086"/>
    </source>
</evidence>
<dbReference type="Pfam" id="PF15919">
    <property type="entry name" value="HicB_lk_antitox"/>
    <property type="match status" value="1"/>
</dbReference>
<dbReference type="AlphaFoldDB" id="A0A2X0VDE9"/>